<dbReference type="EMBL" id="VFOL01000001">
    <property type="protein sequence ID" value="TQL37573.1"/>
    <property type="molecule type" value="Genomic_DNA"/>
</dbReference>
<evidence type="ECO:0000256" key="1">
    <source>
        <dbReference type="ARBA" id="ARBA00022723"/>
    </source>
</evidence>
<dbReference type="GeneID" id="93771973"/>
<feature type="domain" description="VOC" evidence="2">
    <location>
        <begin position="9"/>
        <end position="153"/>
    </location>
</feature>
<dbReference type="GO" id="GO:0046491">
    <property type="term" value="P:L-methylmalonyl-CoA metabolic process"/>
    <property type="evidence" value="ECO:0007669"/>
    <property type="project" value="TreeGrafter"/>
</dbReference>
<evidence type="ECO:0000313" key="4">
    <source>
        <dbReference type="EMBL" id="TQL37573.1"/>
    </source>
</evidence>
<dbReference type="SUPFAM" id="SSF54593">
    <property type="entry name" value="Glyoxalase/Bleomycin resistance protein/Dihydroxybiphenyl dioxygenase"/>
    <property type="match status" value="1"/>
</dbReference>
<proteinExistence type="predicted"/>
<gene>
    <name evidence="4" type="ORF">FB564_2738</name>
    <name evidence="3" type="ORF">Sar04_46730</name>
</gene>
<organism evidence="4 5">
    <name type="scientific">Salinispora arenicola</name>
    <dbReference type="NCBI Taxonomy" id="168697"/>
    <lineage>
        <taxon>Bacteria</taxon>
        <taxon>Bacillati</taxon>
        <taxon>Actinomycetota</taxon>
        <taxon>Actinomycetes</taxon>
        <taxon>Micromonosporales</taxon>
        <taxon>Micromonosporaceae</taxon>
        <taxon>Salinispora</taxon>
    </lineage>
</organism>
<dbReference type="AlphaFoldDB" id="A0A542XPJ8"/>
<name>A0A542XPJ8_SALAC</name>
<protein>
    <submittedName>
        <fullName evidence="4">Glyoxylase I family protein</fullName>
    </submittedName>
</protein>
<dbReference type="InterPro" id="IPR051785">
    <property type="entry name" value="MMCE/EMCE_epimerase"/>
</dbReference>
<dbReference type="CDD" id="cd06587">
    <property type="entry name" value="VOC"/>
    <property type="match status" value="1"/>
</dbReference>
<evidence type="ECO:0000313" key="5">
    <source>
        <dbReference type="Proteomes" id="UP000315983"/>
    </source>
</evidence>
<dbReference type="EMBL" id="BOQM01000052">
    <property type="protein sequence ID" value="GIM87937.1"/>
    <property type="molecule type" value="Genomic_DNA"/>
</dbReference>
<dbReference type="Proteomes" id="UP000677457">
    <property type="component" value="Unassembled WGS sequence"/>
</dbReference>
<accession>A0A542XPJ8</accession>
<keyword evidence="6" id="KW-1185">Reference proteome</keyword>
<dbReference type="InterPro" id="IPR029068">
    <property type="entry name" value="Glyas_Bleomycin-R_OHBP_Dase"/>
</dbReference>
<dbReference type="GO" id="GO:0046872">
    <property type="term" value="F:metal ion binding"/>
    <property type="evidence" value="ECO:0007669"/>
    <property type="project" value="UniProtKB-KW"/>
</dbReference>
<evidence type="ECO:0000313" key="3">
    <source>
        <dbReference type="EMBL" id="GIM87937.1"/>
    </source>
</evidence>
<dbReference type="InterPro" id="IPR004360">
    <property type="entry name" value="Glyas_Fos-R_dOase_dom"/>
</dbReference>
<dbReference type="PROSITE" id="PS51819">
    <property type="entry name" value="VOC"/>
    <property type="match status" value="1"/>
</dbReference>
<dbReference type="PANTHER" id="PTHR43048:SF6">
    <property type="entry name" value="BLR8189 PROTEIN"/>
    <property type="match status" value="1"/>
</dbReference>
<evidence type="ECO:0000313" key="6">
    <source>
        <dbReference type="Proteomes" id="UP000677457"/>
    </source>
</evidence>
<reference evidence="3 6" key="2">
    <citation type="submission" date="2021-03" db="EMBL/GenBank/DDBJ databases">
        <title>Whole genome shotgun sequence of Salinispora arenicola NBRC 105043.</title>
        <authorList>
            <person name="Komaki H."/>
            <person name="Tamura T."/>
        </authorList>
    </citation>
    <scope>NUCLEOTIDE SEQUENCE [LARGE SCALE GENOMIC DNA]</scope>
    <source>
        <strain evidence="3 6">NBRC 105043</strain>
    </source>
</reference>
<dbReference type="InterPro" id="IPR037523">
    <property type="entry name" value="VOC_core"/>
</dbReference>
<comment type="caution">
    <text evidence="4">The sequence shown here is derived from an EMBL/GenBank/DDBJ whole genome shotgun (WGS) entry which is preliminary data.</text>
</comment>
<dbReference type="Pfam" id="PF00903">
    <property type="entry name" value="Glyoxalase"/>
    <property type="match status" value="1"/>
</dbReference>
<dbReference type="Proteomes" id="UP000315983">
    <property type="component" value="Unassembled WGS sequence"/>
</dbReference>
<dbReference type="GO" id="GO:0004493">
    <property type="term" value="F:methylmalonyl-CoA epimerase activity"/>
    <property type="evidence" value="ECO:0007669"/>
    <property type="project" value="TreeGrafter"/>
</dbReference>
<reference evidence="4 5" key="1">
    <citation type="submission" date="2019-06" db="EMBL/GenBank/DDBJ databases">
        <title>Sequencing the genomes of 1000 actinobacteria strains.</title>
        <authorList>
            <person name="Klenk H.-P."/>
        </authorList>
    </citation>
    <scope>NUCLEOTIDE SEQUENCE [LARGE SCALE GENOMIC DNA]</scope>
    <source>
        <strain evidence="4 5">DSM 44819</strain>
    </source>
</reference>
<dbReference type="PANTHER" id="PTHR43048">
    <property type="entry name" value="METHYLMALONYL-COA EPIMERASE"/>
    <property type="match status" value="1"/>
</dbReference>
<sequence length="159" mass="17388">MTAPVPNLGLDHIALRTYDIDASVRFYTEALGFRFAHEWSAPEAGVNRCVFLDAGDDRVIELFDAASTPPGGSARNFDAEPRPSDEERARAATLVHFAIRTEEPAALFQRAVAAGARPLMTPARIETKGVTAMTLEVGFVYGPNGEVIEFIKRPRLQQS</sequence>
<evidence type="ECO:0000259" key="2">
    <source>
        <dbReference type="PROSITE" id="PS51819"/>
    </source>
</evidence>
<keyword evidence="1" id="KW-0479">Metal-binding</keyword>
<dbReference type="Gene3D" id="3.10.180.10">
    <property type="entry name" value="2,3-Dihydroxybiphenyl 1,2-Dioxygenase, domain 1"/>
    <property type="match status" value="1"/>
</dbReference>
<dbReference type="RefSeq" id="WP_018582838.1">
    <property type="nucleotide sequence ID" value="NZ_BOQM01000052.1"/>
</dbReference>